<evidence type="ECO:0000256" key="6">
    <source>
        <dbReference type="ARBA" id="ARBA00022537"/>
    </source>
</evidence>
<dbReference type="GO" id="GO:0016567">
    <property type="term" value="P:protein ubiquitination"/>
    <property type="evidence" value="ECO:0007669"/>
    <property type="project" value="TreeGrafter"/>
</dbReference>
<dbReference type="GO" id="GO:0044218">
    <property type="term" value="C:other organism cell membrane"/>
    <property type="evidence" value="ECO:0007669"/>
    <property type="project" value="UniProtKB-KW"/>
</dbReference>
<dbReference type="GO" id="GO:0044231">
    <property type="term" value="C:host cell presynaptic membrane"/>
    <property type="evidence" value="ECO:0007669"/>
    <property type="project" value="UniProtKB-KW"/>
</dbReference>
<evidence type="ECO:0000256" key="3">
    <source>
        <dbReference type="ARBA" id="ARBA00005949"/>
    </source>
</evidence>
<dbReference type="GO" id="GO:0006887">
    <property type="term" value="P:exocytosis"/>
    <property type="evidence" value="ECO:0007669"/>
    <property type="project" value="UniProtKB-KW"/>
</dbReference>
<keyword evidence="6" id="KW-1052">Target cell membrane</keyword>
<keyword evidence="7" id="KW-0800">Toxin</keyword>
<dbReference type="Gene3D" id="1.25.40.20">
    <property type="entry name" value="Ankyrin repeat-containing domain"/>
    <property type="match status" value="1"/>
</dbReference>
<evidence type="ECO:0000256" key="10">
    <source>
        <dbReference type="ARBA" id="ARBA00023028"/>
    </source>
</evidence>
<evidence type="ECO:0000256" key="12">
    <source>
        <dbReference type="ARBA" id="ARBA00023298"/>
    </source>
</evidence>
<reference evidence="14 15" key="1">
    <citation type="submission" date="2021-06" db="EMBL/GenBank/DDBJ databases">
        <title>Caerostris darwini draft genome.</title>
        <authorList>
            <person name="Kono N."/>
            <person name="Arakawa K."/>
        </authorList>
    </citation>
    <scope>NUCLEOTIDE SEQUENCE [LARGE SCALE GENOMIC DNA]</scope>
</reference>
<dbReference type="Pfam" id="PF00023">
    <property type="entry name" value="Ank"/>
    <property type="match status" value="1"/>
</dbReference>
<comment type="similarity">
    <text evidence="3">Belongs to the ankyrin SOCS box (ASB) family.</text>
</comment>
<sequence length="50" mass="5019">KTFSVDGGTPLCDACAVGSIACAELLLKMGADVNPPLALSTPLHEACFGL</sequence>
<evidence type="ECO:0000256" key="2">
    <source>
        <dbReference type="ARBA" id="ARBA00004613"/>
    </source>
</evidence>
<protein>
    <submittedName>
        <fullName evidence="14">Uncharacterized protein</fullName>
    </submittedName>
</protein>
<dbReference type="AlphaFoldDB" id="A0AAV4M5Q4"/>
<dbReference type="InterPro" id="IPR051573">
    <property type="entry name" value="Ankyrin-SOCS_box_domain"/>
</dbReference>
<dbReference type="InterPro" id="IPR036770">
    <property type="entry name" value="Ankyrin_rpt-contain_sf"/>
</dbReference>
<evidence type="ECO:0000256" key="1">
    <source>
        <dbReference type="ARBA" id="ARBA00004175"/>
    </source>
</evidence>
<keyword evidence="8" id="KW-0528">Neurotoxin</keyword>
<evidence type="ECO:0000313" key="15">
    <source>
        <dbReference type="Proteomes" id="UP001054837"/>
    </source>
</evidence>
<dbReference type="GO" id="GO:0005576">
    <property type="term" value="C:extracellular region"/>
    <property type="evidence" value="ECO:0007669"/>
    <property type="project" value="UniProtKB-SubCell"/>
</dbReference>
<dbReference type="InterPro" id="IPR002110">
    <property type="entry name" value="Ankyrin_rpt"/>
</dbReference>
<keyword evidence="11 13" id="KW-0040">ANK repeat</keyword>
<keyword evidence="10" id="KW-0638">Presynaptic neurotoxin</keyword>
<keyword evidence="15" id="KW-1185">Reference proteome</keyword>
<comment type="subcellular location">
    <subcellularLocation>
        <location evidence="2">Secreted</location>
    </subcellularLocation>
    <subcellularLocation>
        <location evidence="1">Target cell membrane</location>
    </subcellularLocation>
</comment>
<evidence type="ECO:0000256" key="7">
    <source>
        <dbReference type="ARBA" id="ARBA00022656"/>
    </source>
</evidence>
<evidence type="ECO:0000256" key="4">
    <source>
        <dbReference type="ARBA" id="ARBA00022483"/>
    </source>
</evidence>
<comment type="caution">
    <text evidence="14">The sequence shown here is derived from an EMBL/GenBank/DDBJ whole genome shotgun (WGS) entry which is preliminary data.</text>
</comment>
<keyword evidence="4" id="KW-0268">Exocytosis</keyword>
<evidence type="ECO:0000313" key="14">
    <source>
        <dbReference type="EMBL" id="GIX67167.1"/>
    </source>
</evidence>
<gene>
    <name evidence="14" type="ORF">CDAR_104091</name>
</gene>
<evidence type="ECO:0000256" key="8">
    <source>
        <dbReference type="ARBA" id="ARBA00022699"/>
    </source>
</evidence>
<keyword evidence="12" id="KW-0472">Membrane</keyword>
<dbReference type="PANTHER" id="PTHR24136:SF53">
    <property type="entry name" value="ANKYRIN REPEAT AND SOCS BOX CONTAINING 13"/>
    <property type="match status" value="1"/>
</dbReference>
<keyword evidence="9" id="KW-0677">Repeat</keyword>
<dbReference type="PROSITE" id="PS50088">
    <property type="entry name" value="ANK_REPEAT"/>
    <property type="match status" value="1"/>
</dbReference>
<evidence type="ECO:0000256" key="11">
    <source>
        <dbReference type="ARBA" id="ARBA00023043"/>
    </source>
</evidence>
<proteinExistence type="inferred from homology"/>
<dbReference type="PROSITE" id="PS50297">
    <property type="entry name" value="ANK_REP_REGION"/>
    <property type="match status" value="1"/>
</dbReference>
<evidence type="ECO:0000256" key="9">
    <source>
        <dbReference type="ARBA" id="ARBA00022737"/>
    </source>
</evidence>
<keyword evidence="12" id="KW-1053">Target membrane</keyword>
<accession>A0AAV4M5Q4</accession>
<organism evidence="14 15">
    <name type="scientific">Caerostris darwini</name>
    <dbReference type="NCBI Taxonomy" id="1538125"/>
    <lineage>
        <taxon>Eukaryota</taxon>
        <taxon>Metazoa</taxon>
        <taxon>Ecdysozoa</taxon>
        <taxon>Arthropoda</taxon>
        <taxon>Chelicerata</taxon>
        <taxon>Arachnida</taxon>
        <taxon>Araneae</taxon>
        <taxon>Araneomorphae</taxon>
        <taxon>Entelegynae</taxon>
        <taxon>Araneoidea</taxon>
        <taxon>Araneidae</taxon>
        <taxon>Caerostris</taxon>
    </lineage>
</organism>
<dbReference type="SUPFAM" id="SSF48403">
    <property type="entry name" value="Ankyrin repeat"/>
    <property type="match status" value="1"/>
</dbReference>
<dbReference type="PANTHER" id="PTHR24136">
    <property type="entry name" value="SOWAH (DROSOPHILA) HOMOLOG"/>
    <property type="match status" value="1"/>
</dbReference>
<dbReference type="EMBL" id="BPLQ01000067">
    <property type="protein sequence ID" value="GIX67167.1"/>
    <property type="molecule type" value="Genomic_DNA"/>
</dbReference>
<feature type="non-terminal residue" evidence="14">
    <location>
        <position position="1"/>
    </location>
</feature>
<keyword evidence="5" id="KW-0964">Secreted</keyword>
<feature type="repeat" description="ANK" evidence="13">
    <location>
        <begin position="6"/>
        <end position="34"/>
    </location>
</feature>
<evidence type="ECO:0000256" key="13">
    <source>
        <dbReference type="PROSITE-ProRule" id="PRU00023"/>
    </source>
</evidence>
<evidence type="ECO:0000256" key="5">
    <source>
        <dbReference type="ARBA" id="ARBA00022525"/>
    </source>
</evidence>
<dbReference type="GO" id="GO:0090729">
    <property type="term" value="F:toxin activity"/>
    <property type="evidence" value="ECO:0007669"/>
    <property type="project" value="UniProtKB-KW"/>
</dbReference>
<dbReference type="Proteomes" id="UP001054837">
    <property type="component" value="Unassembled WGS sequence"/>
</dbReference>
<name>A0AAV4M5Q4_9ARAC</name>
<dbReference type="GO" id="GO:0045732">
    <property type="term" value="P:positive regulation of protein catabolic process"/>
    <property type="evidence" value="ECO:0007669"/>
    <property type="project" value="TreeGrafter"/>
</dbReference>